<evidence type="ECO:0000256" key="4">
    <source>
        <dbReference type="ARBA" id="ARBA00023136"/>
    </source>
</evidence>
<dbReference type="STRING" id="4432.A0A1U8BCZ3"/>
<keyword evidence="3" id="KW-1133">Transmembrane helix</keyword>
<evidence type="ECO:0000256" key="2">
    <source>
        <dbReference type="ARBA" id="ARBA00022692"/>
    </source>
</evidence>
<proteinExistence type="predicted"/>
<dbReference type="FunCoup" id="A0A1U8BCZ3">
    <property type="interactions" value="2563"/>
</dbReference>
<sequence length="263" mass="29449">MSMALFSPSPPSHLPGVSYKLSSRTTHFSQKSCLSLISKRNPCLLSARALDNGAGLVGSAATVEEEKVEKEEVSPAKPEKKLQIEEVSVGSNGAASSVAKAVPRFQDPRWLGGTWDLKQFQKDGKTNWDAVIDAEVRRRKWLEENPESSNNDDPVVFDTSIIPWWAWMKRFHLPEAELLNGRAAMIGFFMAYFVDSLTGVGLVDQMGNFFCKTLLFVAVAGVLLIRKNEDLETLKKLIEETTFYDKQWQATWQDENASDSKKD</sequence>
<evidence type="ECO:0000256" key="3">
    <source>
        <dbReference type="ARBA" id="ARBA00022989"/>
    </source>
</evidence>
<gene>
    <name evidence="6" type="primary">LOC104609812</name>
</gene>
<dbReference type="Proteomes" id="UP000189703">
    <property type="component" value="Unplaced"/>
</dbReference>
<comment type="subcellular location">
    <subcellularLocation>
        <location evidence="1">Membrane</location>
        <topology evidence="1">Multi-pass membrane protein</topology>
    </subcellularLocation>
</comment>
<name>A0A1U8BCZ3_NELNU</name>
<dbReference type="InParanoid" id="A0A1U8BCZ3"/>
<dbReference type="eggNOG" id="ENOG502QTY8">
    <property type="taxonomic scope" value="Eukaryota"/>
</dbReference>
<organism evidence="5 6">
    <name type="scientific">Nelumbo nucifera</name>
    <name type="common">Sacred lotus</name>
    <dbReference type="NCBI Taxonomy" id="4432"/>
    <lineage>
        <taxon>Eukaryota</taxon>
        <taxon>Viridiplantae</taxon>
        <taxon>Streptophyta</taxon>
        <taxon>Embryophyta</taxon>
        <taxon>Tracheophyta</taxon>
        <taxon>Spermatophyta</taxon>
        <taxon>Magnoliopsida</taxon>
        <taxon>Proteales</taxon>
        <taxon>Nelumbonaceae</taxon>
        <taxon>Nelumbo</taxon>
    </lineage>
</organism>
<evidence type="ECO:0000313" key="5">
    <source>
        <dbReference type="Proteomes" id="UP000189703"/>
    </source>
</evidence>
<evidence type="ECO:0000256" key="1">
    <source>
        <dbReference type="ARBA" id="ARBA00004141"/>
    </source>
</evidence>
<dbReference type="RefSeq" id="XP_010274496.1">
    <property type="nucleotide sequence ID" value="XM_010276194.2"/>
</dbReference>
<protein>
    <submittedName>
        <fullName evidence="6">Uncharacterized protein LOC104609812</fullName>
    </submittedName>
</protein>
<dbReference type="SUPFAM" id="SSF103511">
    <property type="entry name" value="Chlorophyll a-b binding protein"/>
    <property type="match status" value="1"/>
</dbReference>
<keyword evidence="2" id="KW-0812">Transmembrane</keyword>
<dbReference type="PANTHER" id="PTHR14154">
    <property type="entry name" value="UPF0041 BRAIN PROTEIN 44-RELATED"/>
    <property type="match status" value="1"/>
</dbReference>
<accession>A0A1U8BCZ3</accession>
<dbReference type="AlphaFoldDB" id="A0A1U8BCZ3"/>
<dbReference type="GO" id="GO:0009535">
    <property type="term" value="C:chloroplast thylakoid membrane"/>
    <property type="evidence" value="ECO:0000318"/>
    <property type="project" value="GO_Central"/>
</dbReference>
<dbReference type="OMA" id="FEDAKWV"/>
<dbReference type="OrthoDB" id="566010at2759"/>
<keyword evidence="4" id="KW-0472">Membrane</keyword>
<evidence type="ECO:0000313" key="6">
    <source>
        <dbReference type="RefSeq" id="XP_010274496.1"/>
    </source>
</evidence>
<dbReference type="GeneID" id="104609812"/>
<dbReference type="KEGG" id="nnu:104609812"/>
<dbReference type="Gene3D" id="1.10.3460.10">
    <property type="entry name" value="Chlorophyll a/b binding protein domain"/>
    <property type="match status" value="1"/>
</dbReference>
<keyword evidence="5" id="KW-1185">Reference proteome</keyword>
<reference evidence="6" key="1">
    <citation type="submission" date="2025-08" db="UniProtKB">
        <authorList>
            <consortium name="RefSeq"/>
        </authorList>
    </citation>
    <scope>IDENTIFICATION</scope>
</reference>